<organism evidence="1 2">
    <name type="scientific">Dentiscutata erythropus</name>
    <dbReference type="NCBI Taxonomy" id="1348616"/>
    <lineage>
        <taxon>Eukaryota</taxon>
        <taxon>Fungi</taxon>
        <taxon>Fungi incertae sedis</taxon>
        <taxon>Mucoromycota</taxon>
        <taxon>Glomeromycotina</taxon>
        <taxon>Glomeromycetes</taxon>
        <taxon>Diversisporales</taxon>
        <taxon>Gigasporaceae</taxon>
        <taxon>Dentiscutata</taxon>
    </lineage>
</organism>
<dbReference type="Proteomes" id="UP000789405">
    <property type="component" value="Unassembled WGS sequence"/>
</dbReference>
<feature type="non-terminal residue" evidence="1">
    <location>
        <position position="44"/>
    </location>
</feature>
<feature type="non-terminal residue" evidence="1">
    <location>
        <position position="1"/>
    </location>
</feature>
<comment type="caution">
    <text evidence="1">The sequence shown here is derived from an EMBL/GenBank/DDBJ whole genome shotgun (WGS) entry which is preliminary data.</text>
</comment>
<evidence type="ECO:0000313" key="1">
    <source>
        <dbReference type="EMBL" id="CAG8823596.1"/>
    </source>
</evidence>
<evidence type="ECO:0000313" key="2">
    <source>
        <dbReference type="Proteomes" id="UP000789405"/>
    </source>
</evidence>
<keyword evidence="2" id="KW-1185">Reference proteome</keyword>
<gene>
    <name evidence="1" type="ORF">DERYTH_LOCUS27529</name>
</gene>
<sequence length="44" mass="5273">LLRLIRMEEEKMPIFLYNIDETSNKSSERIKGNKYLPDASFRLL</sequence>
<name>A0A9N9PIG8_9GLOM</name>
<dbReference type="EMBL" id="CAJVPY010063645">
    <property type="protein sequence ID" value="CAG8823596.1"/>
    <property type="molecule type" value="Genomic_DNA"/>
</dbReference>
<accession>A0A9N9PIG8</accession>
<dbReference type="AlphaFoldDB" id="A0A9N9PIG8"/>
<reference evidence="1" key="1">
    <citation type="submission" date="2021-06" db="EMBL/GenBank/DDBJ databases">
        <authorList>
            <person name="Kallberg Y."/>
            <person name="Tangrot J."/>
            <person name="Rosling A."/>
        </authorList>
    </citation>
    <scope>NUCLEOTIDE SEQUENCE</scope>
    <source>
        <strain evidence="1">MA453B</strain>
    </source>
</reference>
<dbReference type="OrthoDB" id="2424110at2759"/>
<protein>
    <submittedName>
        <fullName evidence="1">1287_t:CDS:1</fullName>
    </submittedName>
</protein>
<proteinExistence type="predicted"/>